<proteinExistence type="predicted"/>
<name>A0AC34G0R3_9BILA</name>
<evidence type="ECO:0000313" key="1">
    <source>
        <dbReference type="Proteomes" id="UP000887579"/>
    </source>
</evidence>
<dbReference type="Proteomes" id="UP000887579">
    <property type="component" value="Unplaced"/>
</dbReference>
<protein>
    <submittedName>
        <fullName evidence="2">Dolichol kinase</fullName>
    </submittedName>
</protein>
<sequence length="318" mass="35504">MSELVEFIDGPLILVSWISTTSFIVIGRMFFTPGKNYFKAAWLNLVLFGVVFAAFINLSYLVKKPIYSLPYYCYARVWNGTWKRACLLIFFVAQLFASFIFCAVQTTRTAKATTAHRKFFHFTIGLIAFTGMIFDPKFVRLSAHLMLQIFIIIEHLRSLESPPWSSFLNPYLQTFIDPNQESESLILTPILLIFGVFLPLLFSPITEARPLALYHFAGIATVAIGDSFAAIIGSKFGSTKLSKPFQSRKSLQGSLAMLFGQGIFYSALLGFGIVPYHGISDLIKIAIAVPVCTFAEAALSFGDNIILPSLAWLILSWP</sequence>
<evidence type="ECO:0000313" key="2">
    <source>
        <dbReference type="WBParaSite" id="ES5_v2.g23202.t1"/>
    </source>
</evidence>
<organism evidence="1 2">
    <name type="scientific">Panagrolaimus sp. ES5</name>
    <dbReference type="NCBI Taxonomy" id="591445"/>
    <lineage>
        <taxon>Eukaryota</taxon>
        <taxon>Metazoa</taxon>
        <taxon>Ecdysozoa</taxon>
        <taxon>Nematoda</taxon>
        <taxon>Chromadorea</taxon>
        <taxon>Rhabditida</taxon>
        <taxon>Tylenchina</taxon>
        <taxon>Panagrolaimomorpha</taxon>
        <taxon>Panagrolaimoidea</taxon>
        <taxon>Panagrolaimidae</taxon>
        <taxon>Panagrolaimus</taxon>
    </lineage>
</organism>
<dbReference type="WBParaSite" id="ES5_v2.g23202.t1">
    <property type="protein sequence ID" value="ES5_v2.g23202.t1"/>
    <property type="gene ID" value="ES5_v2.g23202"/>
</dbReference>
<reference evidence="2" key="1">
    <citation type="submission" date="2022-11" db="UniProtKB">
        <authorList>
            <consortium name="WormBaseParasite"/>
        </authorList>
    </citation>
    <scope>IDENTIFICATION</scope>
</reference>
<accession>A0AC34G0R3</accession>